<keyword evidence="7" id="KW-0862">Zinc</keyword>
<dbReference type="UniPathway" id="UPA00244">
    <property type="reaction ID" value="UER00312"/>
</dbReference>
<evidence type="ECO:0000256" key="5">
    <source>
        <dbReference type="ARBA" id="ARBA00023027"/>
    </source>
</evidence>
<dbReference type="RefSeq" id="WP_068009511.1">
    <property type="nucleotide sequence ID" value="NZ_FOFM01000001.1"/>
</dbReference>
<feature type="binding site" evidence="7">
    <location>
        <position position="291"/>
    </location>
    <ligand>
        <name>substrate</name>
    </ligand>
</feature>
<dbReference type="GO" id="GO:0000287">
    <property type="term" value="F:magnesium ion binding"/>
    <property type="evidence" value="ECO:0007669"/>
    <property type="project" value="UniProtKB-UniRule"/>
</dbReference>
<dbReference type="Gene3D" id="3.40.718.10">
    <property type="entry name" value="Isopropylmalate Dehydrogenase"/>
    <property type="match status" value="1"/>
</dbReference>
<feature type="binding site" evidence="7">
    <location>
        <position position="300"/>
    </location>
    <ligand>
        <name>substrate</name>
    </ligand>
</feature>
<keyword evidence="7" id="KW-0170">Cobalt</keyword>
<feature type="binding site" evidence="7">
    <location>
        <position position="139"/>
    </location>
    <ligand>
        <name>substrate</name>
    </ligand>
</feature>
<dbReference type="STRING" id="989403.SAMN05421798_101175"/>
<comment type="caution">
    <text evidence="8">The sequence shown here is derived from an EMBL/GenBank/DDBJ whole genome shotgun (WGS) entry which is preliminary data.</text>
</comment>
<comment type="pathway">
    <text evidence="7">Cofactor biosynthesis; pyridoxine 5'-phosphate biosynthesis; pyridoxine 5'-phosphate from D-erythrose 4-phosphate: step 4/5.</text>
</comment>
<dbReference type="AlphaFoldDB" id="A0A165UL73"/>
<comment type="catalytic activity">
    <reaction evidence="7">
        <text>4-(phosphooxy)-L-threonine + NAD(+) = 3-amino-2-oxopropyl phosphate + CO2 + NADH</text>
        <dbReference type="Rhea" id="RHEA:32275"/>
        <dbReference type="ChEBI" id="CHEBI:16526"/>
        <dbReference type="ChEBI" id="CHEBI:57279"/>
        <dbReference type="ChEBI" id="CHEBI:57540"/>
        <dbReference type="ChEBI" id="CHEBI:57945"/>
        <dbReference type="ChEBI" id="CHEBI:58452"/>
        <dbReference type="EC" id="1.1.1.262"/>
    </reaction>
</comment>
<dbReference type="GO" id="GO:0050570">
    <property type="term" value="F:4-hydroxythreonine-4-phosphate dehydrogenase activity"/>
    <property type="evidence" value="ECO:0007669"/>
    <property type="project" value="UniProtKB-UniRule"/>
</dbReference>
<proteinExistence type="inferred from homology"/>
<keyword evidence="2 7" id="KW-0479">Metal-binding</keyword>
<dbReference type="GO" id="GO:0005737">
    <property type="term" value="C:cytoplasm"/>
    <property type="evidence" value="ECO:0007669"/>
    <property type="project" value="UniProtKB-SubCell"/>
</dbReference>
<keyword evidence="6 7" id="KW-0664">Pyridoxine biosynthesis</keyword>
<keyword evidence="4 7" id="KW-0560">Oxidoreductase</keyword>
<dbReference type="SUPFAM" id="SSF53659">
    <property type="entry name" value="Isocitrate/Isopropylmalate dehydrogenase-like"/>
    <property type="match status" value="1"/>
</dbReference>
<evidence type="ECO:0000313" key="9">
    <source>
        <dbReference type="Proteomes" id="UP000076577"/>
    </source>
</evidence>
<comment type="similarity">
    <text evidence="7">Belongs to the PdxA family.</text>
</comment>
<keyword evidence="9" id="KW-1185">Reference proteome</keyword>
<keyword evidence="1 7" id="KW-0963">Cytoplasm</keyword>
<reference evidence="8 9" key="1">
    <citation type="journal article" date="2016" name="Front. Microbiol.">
        <title>Comparative Genomic Analysis Reveals a Diverse Repertoire of Genes Involved in Prokaryote-Eukaryote Interactions within the Pseudovibrio Genus.</title>
        <authorList>
            <person name="Romano S."/>
            <person name="Fernandez-Guerra A."/>
            <person name="Reen F.J."/>
            <person name="Glockner F.O."/>
            <person name="Crowley S.P."/>
            <person name="O'Sullivan O."/>
            <person name="Cotter P.D."/>
            <person name="Adams C."/>
            <person name="Dobson A.D."/>
            <person name="O'Gara F."/>
        </authorList>
    </citation>
    <scope>NUCLEOTIDE SEQUENCE [LARGE SCALE GENOMIC DNA]</scope>
    <source>
        <strain evidence="8 9">Ad2</strain>
    </source>
</reference>
<feature type="binding site" evidence="7">
    <location>
        <position position="174"/>
    </location>
    <ligand>
        <name>a divalent metal cation</name>
        <dbReference type="ChEBI" id="CHEBI:60240"/>
        <note>ligand shared between dimeric partners</note>
    </ligand>
</feature>
<dbReference type="InterPro" id="IPR037510">
    <property type="entry name" value="PdxA"/>
</dbReference>
<evidence type="ECO:0000256" key="6">
    <source>
        <dbReference type="ARBA" id="ARBA00023096"/>
    </source>
</evidence>
<comment type="subcellular location">
    <subcellularLocation>
        <location evidence="7">Cytoplasm</location>
    </subcellularLocation>
</comment>
<dbReference type="Proteomes" id="UP000076577">
    <property type="component" value="Unassembled WGS sequence"/>
</dbReference>
<dbReference type="PANTHER" id="PTHR30004:SF6">
    <property type="entry name" value="D-THREONATE 4-PHOSPHATE DEHYDROGENASE"/>
    <property type="match status" value="1"/>
</dbReference>
<keyword evidence="3 7" id="KW-0521">NADP</keyword>
<dbReference type="Pfam" id="PF04166">
    <property type="entry name" value="PdxA"/>
    <property type="match status" value="1"/>
</dbReference>
<evidence type="ECO:0000256" key="2">
    <source>
        <dbReference type="ARBA" id="ARBA00022723"/>
    </source>
</evidence>
<sequence>MRRVKLALALTMGEPAGIGPDITLKTWKVRFEQDVQPFYVLCDPELLKARAKHLGLKIPIKVVEPEAACDCFDEALPVVPLSGPVQVSPGAPSGTNAALVIESISTAVQHVKDGRASAVVTNPISKKILYDAGFHHPGHTEFLGDLAKTYWGKDADPIMLLAGPELMAVPLTIHVPFVDVPKLLTKDLIVDKCRAINKDMIERFGITSPRIAIAGLNPHAGEGGSMGTEEIETISPAIAQLRSEGIDARGPLPADTMFHSEALDTYDVAVAMYHDQALIPVKTLAFDEAVNVTLGLPYVRTSPDHGTAFSIAGTNKASPNSLMASLRLAAALAEPELV</sequence>
<comment type="function">
    <text evidence="7">Catalyzes the NAD(P)-dependent oxidation of 4-(phosphooxy)-L-threonine (HTP) into 2-amino-3-oxo-4-(phosphooxy)butyric acid which spontaneously decarboxylates to form 3-amino-2-oxopropyl phosphate (AHAP).</text>
</comment>
<feature type="binding site" evidence="7">
    <location>
        <position position="282"/>
    </location>
    <ligand>
        <name>substrate</name>
    </ligand>
</feature>
<evidence type="ECO:0000256" key="3">
    <source>
        <dbReference type="ARBA" id="ARBA00022857"/>
    </source>
</evidence>
<feature type="binding site" evidence="7">
    <location>
        <position position="140"/>
    </location>
    <ligand>
        <name>substrate</name>
    </ligand>
</feature>
<dbReference type="GO" id="GO:0051287">
    <property type="term" value="F:NAD binding"/>
    <property type="evidence" value="ECO:0007669"/>
    <property type="project" value="InterPro"/>
</dbReference>
<evidence type="ECO:0000313" key="8">
    <source>
        <dbReference type="EMBL" id="KZL12500.1"/>
    </source>
</evidence>
<dbReference type="InterPro" id="IPR005255">
    <property type="entry name" value="PdxA_fam"/>
</dbReference>
<dbReference type="HAMAP" id="MF_00536">
    <property type="entry name" value="PdxA"/>
    <property type="match status" value="1"/>
</dbReference>
<gene>
    <name evidence="8" type="primary">pdxA1</name>
    <name evidence="7" type="synonym">pdxA</name>
    <name evidence="8" type="ORF">PsAD2_03805</name>
</gene>
<dbReference type="EC" id="1.1.1.262" evidence="7"/>
<keyword evidence="7" id="KW-0460">Magnesium</keyword>
<dbReference type="GO" id="GO:0008270">
    <property type="term" value="F:zinc ion binding"/>
    <property type="evidence" value="ECO:0007669"/>
    <property type="project" value="UniProtKB-UniRule"/>
</dbReference>
<evidence type="ECO:0000256" key="7">
    <source>
        <dbReference type="HAMAP-Rule" id="MF_00536"/>
    </source>
</evidence>
<evidence type="ECO:0000256" key="4">
    <source>
        <dbReference type="ARBA" id="ARBA00023002"/>
    </source>
</evidence>
<evidence type="ECO:0000256" key="1">
    <source>
        <dbReference type="ARBA" id="ARBA00022490"/>
    </source>
</evidence>
<organism evidence="8 9">
    <name type="scientific">Pseudovibrio axinellae</name>
    <dbReference type="NCBI Taxonomy" id="989403"/>
    <lineage>
        <taxon>Bacteria</taxon>
        <taxon>Pseudomonadati</taxon>
        <taxon>Pseudomonadota</taxon>
        <taxon>Alphaproteobacteria</taxon>
        <taxon>Hyphomicrobiales</taxon>
        <taxon>Stappiaceae</taxon>
        <taxon>Pseudovibrio</taxon>
    </lineage>
</organism>
<dbReference type="EMBL" id="LMCB01000098">
    <property type="protein sequence ID" value="KZL12500.1"/>
    <property type="molecule type" value="Genomic_DNA"/>
</dbReference>
<comment type="miscellaneous">
    <text evidence="7">The active site is located at the dimer interface.</text>
</comment>
<dbReference type="NCBIfam" id="NF003699">
    <property type="entry name" value="PRK05312.1"/>
    <property type="match status" value="1"/>
</dbReference>
<dbReference type="OrthoDB" id="9801783at2"/>
<feature type="binding site" evidence="7">
    <location>
        <position position="219"/>
    </location>
    <ligand>
        <name>a divalent metal cation</name>
        <dbReference type="ChEBI" id="CHEBI:60240"/>
        <note>ligand shared between dimeric partners</note>
    </ligand>
</feature>
<protein>
    <recommendedName>
        <fullName evidence="7">4-hydroxythreonine-4-phosphate dehydrogenase</fullName>
        <ecNumber evidence="7">1.1.1.262</ecNumber>
    </recommendedName>
    <alternativeName>
        <fullName evidence="7">4-(phosphohydroxy)-L-threonine dehydrogenase</fullName>
    </alternativeName>
</protein>
<dbReference type="NCBIfam" id="TIGR00557">
    <property type="entry name" value="pdxA"/>
    <property type="match status" value="1"/>
</dbReference>
<dbReference type="PANTHER" id="PTHR30004">
    <property type="entry name" value="4-HYDROXYTHREONINE-4-PHOSPHATE DEHYDROGENASE"/>
    <property type="match status" value="1"/>
</dbReference>
<dbReference type="GO" id="GO:0050897">
    <property type="term" value="F:cobalt ion binding"/>
    <property type="evidence" value="ECO:0007669"/>
    <property type="project" value="UniProtKB-UniRule"/>
</dbReference>
<dbReference type="GO" id="GO:0042823">
    <property type="term" value="P:pyridoxal phosphate biosynthetic process"/>
    <property type="evidence" value="ECO:0007669"/>
    <property type="project" value="UniProtKB-UniRule"/>
</dbReference>
<feature type="binding site" evidence="7">
    <location>
        <position position="274"/>
    </location>
    <ligand>
        <name>a divalent metal cation</name>
        <dbReference type="ChEBI" id="CHEBI:60240"/>
        <note>ligand shared between dimeric partners</note>
    </ligand>
</feature>
<comment type="cofactor">
    <cofactor evidence="7">
        <name>Zn(2+)</name>
        <dbReference type="ChEBI" id="CHEBI:29105"/>
    </cofactor>
    <cofactor evidence="7">
        <name>Mg(2+)</name>
        <dbReference type="ChEBI" id="CHEBI:18420"/>
    </cofactor>
    <cofactor evidence="7">
        <name>Co(2+)</name>
        <dbReference type="ChEBI" id="CHEBI:48828"/>
    </cofactor>
    <text evidence="7">Binds 1 divalent metal cation per subunit. Can use ions such as Zn(2+), Mg(2+) or Co(2+).</text>
</comment>
<accession>A0A165UL73</accession>
<dbReference type="GO" id="GO:0008615">
    <property type="term" value="P:pyridoxine biosynthetic process"/>
    <property type="evidence" value="ECO:0007669"/>
    <property type="project" value="UniProtKB-UniRule"/>
</dbReference>
<dbReference type="PATRIC" id="fig|989403.3.peg.4144"/>
<name>A0A165UL73_9HYPH</name>
<comment type="subunit">
    <text evidence="7">Homodimer.</text>
</comment>
<keyword evidence="5 7" id="KW-0520">NAD</keyword>